<comment type="catalytic activity">
    <reaction evidence="20">
        <text>7,8-dihydropteroate + L-glutamate + ATP = 7,8-dihydrofolate + ADP + phosphate + H(+)</text>
        <dbReference type="Rhea" id="RHEA:23584"/>
        <dbReference type="ChEBI" id="CHEBI:15378"/>
        <dbReference type="ChEBI" id="CHEBI:17839"/>
        <dbReference type="ChEBI" id="CHEBI:29985"/>
        <dbReference type="ChEBI" id="CHEBI:30616"/>
        <dbReference type="ChEBI" id="CHEBI:43474"/>
        <dbReference type="ChEBI" id="CHEBI:57451"/>
        <dbReference type="ChEBI" id="CHEBI:456216"/>
        <dbReference type="EC" id="6.3.2.12"/>
    </reaction>
</comment>
<dbReference type="InterPro" id="IPR001645">
    <property type="entry name" value="Folylpolyglutamate_synth"/>
</dbReference>
<evidence type="ECO:0000256" key="18">
    <source>
        <dbReference type="ARBA" id="ARBA00047808"/>
    </source>
</evidence>
<keyword evidence="13" id="KW-0289">Folate biosynthesis</keyword>
<dbReference type="InterPro" id="IPR004101">
    <property type="entry name" value="Mur_ligase_C"/>
</dbReference>
<dbReference type="PROSITE" id="PS01011">
    <property type="entry name" value="FOLYLPOLYGLU_SYNT_1"/>
    <property type="match status" value="1"/>
</dbReference>
<dbReference type="RefSeq" id="WP_386090671.1">
    <property type="nucleotide sequence ID" value="NZ_JBHRXN010000022.1"/>
</dbReference>
<evidence type="ECO:0000256" key="9">
    <source>
        <dbReference type="ARBA" id="ARBA00022723"/>
    </source>
</evidence>
<evidence type="ECO:0000256" key="16">
    <source>
        <dbReference type="ARBA" id="ARBA00032510"/>
    </source>
</evidence>
<comment type="function">
    <text evidence="1">Functions in two distinct reactions of the de novo folate biosynthetic pathway. Catalyzes the addition of a glutamate residue to dihydropteroate (7,8-dihydropteroate or H2Pte) to form dihydrofolate (7,8-dihydrofolate monoglutamate or H2Pte-Glu). Also catalyzes successive additions of L-glutamate to tetrahydrofolate or 10-formyltetrahydrofolate or 5,10-methylenetetrahydrofolate, leading to folylpolyglutamate derivatives.</text>
</comment>
<dbReference type="EC" id="6.3.2.17" evidence="6"/>
<dbReference type="EMBL" id="JBHRXN010000022">
    <property type="protein sequence ID" value="MFC3532193.1"/>
    <property type="molecule type" value="Genomic_DNA"/>
</dbReference>
<reference evidence="25" key="1">
    <citation type="journal article" date="2019" name="Int. J. Syst. Evol. Microbiol.">
        <title>The Global Catalogue of Microorganisms (GCM) 10K type strain sequencing project: providing services to taxonomists for standard genome sequencing and annotation.</title>
        <authorList>
            <consortium name="The Broad Institute Genomics Platform"/>
            <consortium name="The Broad Institute Genome Sequencing Center for Infectious Disease"/>
            <person name="Wu L."/>
            <person name="Ma J."/>
        </authorList>
    </citation>
    <scope>NUCLEOTIDE SEQUENCE [LARGE SCALE GENOMIC DNA]</scope>
    <source>
        <strain evidence="25">KCTC 42742</strain>
    </source>
</reference>
<evidence type="ECO:0000256" key="5">
    <source>
        <dbReference type="ARBA" id="ARBA00013023"/>
    </source>
</evidence>
<evidence type="ECO:0000256" key="17">
    <source>
        <dbReference type="ARBA" id="ARBA00047493"/>
    </source>
</evidence>
<dbReference type="InterPro" id="IPR018109">
    <property type="entry name" value="Folylpolyglutamate_synth_CS"/>
</dbReference>
<evidence type="ECO:0000256" key="13">
    <source>
        <dbReference type="ARBA" id="ARBA00022909"/>
    </source>
</evidence>
<evidence type="ECO:0000256" key="19">
    <source>
        <dbReference type="ARBA" id="ARBA00049035"/>
    </source>
</evidence>
<evidence type="ECO:0000259" key="22">
    <source>
        <dbReference type="Pfam" id="PF02875"/>
    </source>
</evidence>
<feature type="domain" description="Mur ligase central" evidence="23">
    <location>
        <begin position="52"/>
        <end position="266"/>
    </location>
</feature>
<dbReference type="NCBIfam" id="TIGR01499">
    <property type="entry name" value="folC"/>
    <property type="match status" value="1"/>
</dbReference>
<dbReference type="InterPro" id="IPR036615">
    <property type="entry name" value="Mur_ligase_C_dom_sf"/>
</dbReference>
<keyword evidence="10 21" id="KW-0547">Nucleotide-binding</keyword>
<evidence type="ECO:0000256" key="12">
    <source>
        <dbReference type="ARBA" id="ARBA00022842"/>
    </source>
</evidence>
<evidence type="ECO:0000256" key="3">
    <source>
        <dbReference type="ARBA" id="ARBA00005150"/>
    </source>
</evidence>
<keyword evidence="25" id="KW-1185">Reference proteome</keyword>
<dbReference type="PANTHER" id="PTHR11136:SF0">
    <property type="entry name" value="DIHYDROFOLATE SYNTHETASE-RELATED"/>
    <property type="match status" value="1"/>
</dbReference>
<evidence type="ECO:0000256" key="8">
    <source>
        <dbReference type="ARBA" id="ARBA00022598"/>
    </source>
</evidence>
<keyword evidence="8 21" id="KW-0436">Ligase</keyword>
<comment type="catalytic activity">
    <reaction evidence="18">
        <text>10-formyltetrahydrofolyl-(gamma-L-Glu)(n) + L-glutamate + ATP = 10-formyltetrahydrofolyl-(gamma-L-Glu)(n+1) + ADP + phosphate + H(+)</text>
        <dbReference type="Rhea" id="RHEA:51904"/>
        <dbReference type="Rhea" id="RHEA-COMP:13088"/>
        <dbReference type="Rhea" id="RHEA-COMP:14300"/>
        <dbReference type="ChEBI" id="CHEBI:15378"/>
        <dbReference type="ChEBI" id="CHEBI:29985"/>
        <dbReference type="ChEBI" id="CHEBI:30616"/>
        <dbReference type="ChEBI" id="CHEBI:43474"/>
        <dbReference type="ChEBI" id="CHEBI:134413"/>
        <dbReference type="ChEBI" id="CHEBI:456216"/>
        <dbReference type="EC" id="6.3.2.17"/>
    </reaction>
</comment>
<dbReference type="Gene3D" id="3.90.190.20">
    <property type="entry name" value="Mur ligase, C-terminal domain"/>
    <property type="match status" value="1"/>
</dbReference>
<dbReference type="InterPro" id="IPR036565">
    <property type="entry name" value="Mur-like_cat_sf"/>
</dbReference>
<dbReference type="GO" id="GO:0004326">
    <property type="term" value="F:tetrahydrofolylpolyglutamate synthase activity"/>
    <property type="evidence" value="ECO:0007669"/>
    <property type="project" value="UniProtKB-EC"/>
</dbReference>
<evidence type="ECO:0000313" key="24">
    <source>
        <dbReference type="EMBL" id="MFC3532193.1"/>
    </source>
</evidence>
<evidence type="ECO:0000256" key="21">
    <source>
        <dbReference type="PIRNR" id="PIRNR001563"/>
    </source>
</evidence>
<gene>
    <name evidence="24" type="primary">folC</name>
    <name evidence="24" type="ORF">ACFOLG_08350</name>
</gene>
<dbReference type="Pfam" id="PF02875">
    <property type="entry name" value="Mur_ligase_C"/>
    <property type="match status" value="1"/>
</dbReference>
<evidence type="ECO:0000256" key="11">
    <source>
        <dbReference type="ARBA" id="ARBA00022840"/>
    </source>
</evidence>
<dbReference type="SUPFAM" id="SSF53623">
    <property type="entry name" value="MurD-like peptide ligases, catalytic domain"/>
    <property type="match status" value="1"/>
</dbReference>
<dbReference type="Gene3D" id="3.40.1190.10">
    <property type="entry name" value="Mur-like, catalytic domain"/>
    <property type="match status" value="1"/>
</dbReference>
<evidence type="ECO:0000256" key="2">
    <source>
        <dbReference type="ARBA" id="ARBA00004799"/>
    </source>
</evidence>
<comment type="similarity">
    <text evidence="4 21">Belongs to the folylpolyglutamate synthase family.</text>
</comment>
<dbReference type="InterPro" id="IPR013221">
    <property type="entry name" value="Mur_ligase_cen"/>
</dbReference>
<evidence type="ECO:0000256" key="20">
    <source>
        <dbReference type="ARBA" id="ARBA00049161"/>
    </source>
</evidence>
<evidence type="ECO:0000256" key="4">
    <source>
        <dbReference type="ARBA" id="ARBA00008276"/>
    </source>
</evidence>
<organism evidence="24 25">
    <name type="scientific">Vogesella facilis</name>
    <dbReference type="NCBI Taxonomy" id="1655232"/>
    <lineage>
        <taxon>Bacteria</taxon>
        <taxon>Pseudomonadati</taxon>
        <taxon>Pseudomonadota</taxon>
        <taxon>Betaproteobacteria</taxon>
        <taxon>Neisseriales</taxon>
        <taxon>Chromobacteriaceae</taxon>
        <taxon>Vogesella</taxon>
    </lineage>
</organism>
<dbReference type="GO" id="GO:0008841">
    <property type="term" value="F:dihydrofolate synthase activity"/>
    <property type="evidence" value="ECO:0007669"/>
    <property type="project" value="UniProtKB-EC"/>
</dbReference>
<keyword evidence="12" id="KW-0460">Magnesium</keyword>
<evidence type="ECO:0000256" key="6">
    <source>
        <dbReference type="ARBA" id="ARBA00013025"/>
    </source>
</evidence>
<evidence type="ECO:0000256" key="14">
    <source>
        <dbReference type="ARBA" id="ARBA00030048"/>
    </source>
</evidence>
<protein>
    <recommendedName>
        <fullName evidence="7">Dihydrofolate synthase/folylpolyglutamate synthase</fullName>
        <ecNumber evidence="5">6.3.2.12</ecNumber>
        <ecNumber evidence="6">6.3.2.17</ecNumber>
    </recommendedName>
    <alternativeName>
        <fullName evidence="16">Folylpoly-gamma-glutamate synthetase-dihydrofolate synthetase</fullName>
    </alternativeName>
    <alternativeName>
        <fullName evidence="14">Folylpolyglutamate synthetase</fullName>
    </alternativeName>
    <alternativeName>
        <fullName evidence="15">Tetrahydrofolylpolyglutamate synthase</fullName>
    </alternativeName>
</protein>
<comment type="catalytic activity">
    <reaction evidence="19">
        <text>(6R)-5,10-methylenetetrahydrofolyl-(gamma-L-Glu)(n) + L-glutamate + ATP = (6R)-5,10-methylenetetrahydrofolyl-(gamma-L-Glu)(n+1) + ADP + phosphate + H(+)</text>
        <dbReference type="Rhea" id="RHEA:51912"/>
        <dbReference type="Rhea" id="RHEA-COMP:13257"/>
        <dbReference type="Rhea" id="RHEA-COMP:13258"/>
        <dbReference type="ChEBI" id="CHEBI:15378"/>
        <dbReference type="ChEBI" id="CHEBI:29985"/>
        <dbReference type="ChEBI" id="CHEBI:30616"/>
        <dbReference type="ChEBI" id="CHEBI:43474"/>
        <dbReference type="ChEBI" id="CHEBI:136572"/>
        <dbReference type="ChEBI" id="CHEBI:456216"/>
        <dbReference type="EC" id="6.3.2.17"/>
    </reaction>
</comment>
<sequence length="428" mass="46120">MTVQAPANGASLAEWLAYLEAAHPVGIDMGLTRVARVRDAMQLQPAFPLVIVGGTNGKGSVCAMLSTMLNRAGFKVGTYTSPHILRYNERVAIDMQPLPDADIVAGFAAVDAARGDTSLTYFEYSTLAAMHAFMQQNVDVAVLEVGLGGRLDAINCFEPTVSVVVSVDLDHQAYLGDTRELVGFEKAGIYRAGKVAICADPNPPQSLLLHAANIGADLKLLGRDFGISRMENQWSFHMGAVHKHALPIPALRGEYQMVNAATALAALEALKPLLPVSIGAIKRGLLEVDWPGRFQVLPGRPLTVLDVGHNPHAARALADSLKRMAFAHKRIAVFSMLSDKDLPAVVSLLQDEFDEWLVAGLDMPRGRSADDIAGELEGMGIKGVSRFNSVPEAWDAALSRAGENDRIVVFGSFHTVAEVMQHRLHHRA</sequence>
<dbReference type="Proteomes" id="UP001595741">
    <property type="component" value="Unassembled WGS sequence"/>
</dbReference>
<comment type="pathway">
    <text evidence="2">Cofactor biosynthesis; tetrahydrofolate biosynthesis; 7,8-dihydrofolate from 2-amino-4-hydroxy-6-hydroxymethyl-7,8-dihydropteridine diphosphate and 4-aminobenzoate: step 2/2.</text>
</comment>
<accession>A0ABV7REF3</accession>
<dbReference type="PIRSF" id="PIRSF001563">
    <property type="entry name" value="Folylpolyglu_synth"/>
    <property type="match status" value="1"/>
</dbReference>
<feature type="domain" description="Mur ligase C-terminal" evidence="22">
    <location>
        <begin position="292"/>
        <end position="413"/>
    </location>
</feature>
<evidence type="ECO:0000259" key="23">
    <source>
        <dbReference type="Pfam" id="PF08245"/>
    </source>
</evidence>
<comment type="caution">
    <text evidence="24">The sequence shown here is derived from an EMBL/GenBank/DDBJ whole genome shotgun (WGS) entry which is preliminary data.</text>
</comment>
<dbReference type="NCBIfam" id="NF008101">
    <property type="entry name" value="PRK10846.1"/>
    <property type="match status" value="1"/>
</dbReference>
<dbReference type="PANTHER" id="PTHR11136">
    <property type="entry name" value="FOLYLPOLYGLUTAMATE SYNTHASE-RELATED"/>
    <property type="match status" value="1"/>
</dbReference>
<dbReference type="EC" id="6.3.2.12" evidence="5"/>
<name>A0ABV7REF3_9NEIS</name>
<evidence type="ECO:0000256" key="10">
    <source>
        <dbReference type="ARBA" id="ARBA00022741"/>
    </source>
</evidence>
<comment type="pathway">
    <text evidence="3">Cofactor biosynthesis; tetrahydrofolylpolyglutamate biosynthesis.</text>
</comment>
<evidence type="ECO:0000256" key="7">
    <source>
        <dbReference type="ARBA" id="ARBA00019357"/>
    </source>
</evidence>
<proteinExistence type="inferred from homology"/>
<comment type="catalytic activity">
    <reaction evidence="17">
        <text>(6S)-5,6,7,8-tetrahydrofolyl-(gamma-L-Glu)(n) + L-glutamate + ATP = (6S)-5,6,7,8-tetrahydrofolyl-(gamma-L-Glu)(n+1) + ADP + phosphate + H(+)</text>
        <dbReference type="Rhea" id="RHEA:10580"/>
        <dbReference type="Rhea" id="RHEA-COMP:14738"/>
        <dbReference type="Rhea" id="RHEA-COMP:14740"/>
        <dbReference type="ChEBI" id="CHEBI:15378"/>
        <dbReference type="ChEBI" id="CHEBI:29985"/>
        <dbReference type="ChEBI" id="CHEBI:30616"/>
        <dbReference type="ChEBI" id="CHEBI:43474"/>
        <dbReference type="ChEBI" id="CHEBI:141005"/>
        <dbReference type="ChEBI" id="CHEBI:456216"/>
        <dbReference type="EC" id="6.3.2.17"/>
    </reaction>
</comment>
<evidence type="ECO:0000256" key="15">
    <source>
        <dbReference type="ARBA" id="ARBA00030592"/>
    </source>
</evidence>
<evidence type="ECO:0000256" key="1">
    <source>
        <dbReference type="ARBA" id="ARBA00002714"/>
    </source>
</evidence>
<evidence type="ECO:0000313" key="25">
    <source>
        <dbReference type="Proteomes" id="UP001595741"/>
    </source>
</evidence>
<dbReference type="Pfam" id="PF08245">
    <property type="entry name" value="Mur_ligase_M"/>
    <property type="match status" value="1"/>
</dbReference>
<keyword evidence="9" id="KW-0479">Metal-binding</keyword>
<keyword evidence="11 21" id="KW-0067">ATP-binding</keyword>
<dbReference type="SUPFAM" id="SSF53244">
    <property type="entry name" value="MurD-like peptide ligases, peptide-binding domain"/>
    <property type="match status" value="1"/>
</dbReference>